<comment type="caution">
    <text evidence="13">The sequence shown here is derived from an EMBL/GenBank/DDBJ whole genome shotgun (WGS) entry which is preliminary data.</text>
</comment>
<keyword evidence="14" id="KW-1185">Reference proteome</keyword>
<comment type="function">
    <text evidence="12">Structural component of the gap junctions.</text>
</comment>
<feature type="transmembrane region" description="Helical" evidence="12">
    <location>
        <begin position="40"/>
        <end position="63"/>
    </location>
</feature>
<dbReference type="EMBL" id="CADEPI010000197">
    <property type="protein sequence ID" value="CAB3379921.1"/>
    <property type="molecule type" value="Genomic_DNA"/>
</dbReference>
<keyword evidence="4" id="KW-1003">Cell membrane</keyword>
<dbReference type="AlphaFoldDB" id="A0A8S1DGX0"/>
<comment type="similarity">
    <text evidence="12">Belongs to the pannexin family.</text>
</comment>
<comment type="subcellular location">
    <subcellularLocation>
        <location evidence="1">Cell junction</location>
        <location evidence="1">Gap junction</location>
    </subcellularLocation>
    <subcellularLocation>
        <location evidence="2 12">Cell membrane</location>
        <topology evidence="2 12">Multi-pass membrane protein</topology>
    </subcellularLocation>
</comment>
<evidence type="ECO:0000256" key="1">
    <source>
        <dbReference type="ARBA" id="ARBA00004610"/>
    </source>
</evidence>
<reference evidence="13 14" key="1">
    <citation type="submission" date="2020-04" db="EMBL/GenBank/DDBJ databases">
        <authorList>
            <person name="Alioto T."/>
            <person name="Alioto T."/>
            <person name="Gomez Garrido J."/>
        </authorList>
    </citation>
    <scope>NUCLEOTIDE SEQUENCE [LARGE SCALE GENOMIC DNA]</scope>
</reference>
<dbReference type="Proteomes" id="UP000494165">
    <property type="component" value="Unassembled WGS sequence"/>
</dbReference>
<dbReference type="GO" id="GO:0005243">
    <property type="term" value="F:gap junction channel activity"/>
    <property type="evidence" value="ECO:0007669"/>
    <property type="project" value="TreeGrafter"/>
</dbReference>
<keyword evidence="7" id="KW-0965">Cell junction</keyword>
<dbReference type="PANTHER" id="PTHR11893:SF38">
    <property type="entry name" value="INNEXIN INX7"/>
    <property type="match status" value="1"/>
</dbReference>
<evidence type="ECO:0000256" key="9">
    <source>
        <dbReference type="ARBA" id="ARBA00023065"/>
    </source>
</evidence>
<dbReference type="PROSITE" id="PS51013">
    <property type="entry name" value="PANNEXIN"/>
    <property type="match status" value="1"/>
</dbReference>
<feature type="transmembrane region" description="Helical" evidence="12">
    <location>
        <begin position="123"/>
        <end position="144"/>
    </location>
</feature>
<evidence type="ECO:0000256" key="2">
    <source>
        <dbReference type="ARBA" id="ARBA00004651"/>
    </source>
</evidence>
<dbReference type="InterPro" id="IPR000990">
    <property type="entry name" value="Innexin"/>
</dbReference>
<keyword evidence="5 12" id="KW-0812">Transmembrane</keyword>
<dbReference type="OrthoDB" id="5867527at2759"/>
<evidence type="ECO:0000256" key="3">
    <source>
        <dbReference type="ARBA" id="ARBA00022448"/>
    </source>
</evidence>
<evidence type="ECO:0000313" key="14">
    <source>
        <dbReference type="Proteomes" id="UP000494165"/>
    </source>
</evidence>
<dbReference type="GO" id="GO:0034220">
    <property type="term" value="P:monoatomic ion transmembrane transport"/>
    <property type="evidence" value="ECO:0007669"/>
    <property type="project" value="UniProtKB-KW"/>
</dbReference>
<dbReference type="GO" id="GO:0007602">
    <property type="term" value="P:phototransduction"/>
    <property type="evidence" value="ECO:0007669"/>
    <property type="project" value="TreeGrafter"/>
</dbReference>
<evidence type="ECO:0000256" key="10">
    <source>
        <dbReference type="ARBA" id="ARBA00023136"/>
    </source>
</evidence>
<sequence length="310" mass="36033">MRLICLFFVSGTTTKNNQTSDFPHRGIGPEKEDVMSMRHLYYQWVAYYLFFLGILFFSGHWLWKSLEKHRLAKITAGFELAKYSLYCDKPLGNIPSRQQRDKKLGEITDLLWNRIKHNVNMDWTLKLIIVEVYALFIALFVFWLTDVFLGGNGAFASMTVDSAFKTFPTETTCIFYKYGPSGSIQKHDALCILATNIVNVYIFMIMFVAVVILITVAALALAWRFIGFFMYRSDWFNRVTPFNHINSLVDDHARTTVFKTLNYFDWVFMNYVAENVDSVTYRDVFVQLAELIKSDCGDEVDDEQLRLVSN</sequence>
<dbReference type="GO" id="GO:0005921">
    <property type="term" value="C:gap junction"/>
    <property type="evidence" value="ECO:0007669"/>
    <property type="project" value="UniProtKB-SubCell"/>
</dbReference>
<evidence type="ECO:0000256" key="11">
    <source>
        <dbReference type="ARBA" id="ARBA00023303"/>
    </source>
</evidence>
<evidence type="ECO:0000256" key="12">
    <source>
        <dbReference type="RuleBase" id="RU010713"/>
    </source>
</evidence>
<protein>
    <recommendedName>
        <fullName evidence="12">Innexin</fullName>
    </recommendedName>
</protein>
<keyword evidence="9 12" id="KW-0406">Ion transport</keyword>
<comment type="caution">
    <text evidence="12">Lacks conserved residue(s) required for the propagation of feature annotation.</text>
</comment>
<evidence type="ECO:0000256" key="8">
    <source>
        <dbReference type="ARBA" id="ARBA00022989"/>
    </source>
</evidence>
<name>A0A8S1DGX0_9INSE</name>
<evidence type="ECO:0000313" key="13">
    <source>
        <dbReference type="EMBL" id="CAB3379921.1"/>
    </source>
</evidence>
<evidence type="ECO:0000256" key="4">
    <source>
        <dbReference type="ARBA" id="ARBA00022475"/>
    </source>
</evidence>
<evidence type="ECO:0000256" key="5">
    <source>
        <dbReference type="ARBA" id="ARBA00022692"/>
    </source>
</evidence>
<organism evidence="13 14">
    <name type="scientific">Cloeon dipterum</name>
    <dbReference type="NCBI Taxonomy" id="197152"/>
    <lineage>
        <taxon>Eukaryota</taxon>
        <taxon>Metazoa</taxon>
        <taxon>Ecdysozoa</taxon>
        <taxon>Arthropoda</taxon>
        <taxon>Hexapoda</taxon>
        <taxon>Insecta</taxon>
        <taxon>Pterygota</taxon>
        <taxon>Palaeoptera</taxon>
        <taxon>Ephemeroptera</taxon>
        <taxon>Pisciforma</taxon>
        <taxon>Baetidae</taxon>
        <taxon>Cloeon</taxon>
    </lineage>
</organism>
<keyword evidence="6" id="KW-0303">Gap junction</keyword>
<evidence type="ECO:0000256" key="6">
    <source>
        <dbReference type="ARBA" id="ARBA00022868"/>
    </source>
</evidence>
<accession>A0A8S1DGX0</accession>
<gene>
    <name evidence="12" type="primary">inx</name>
    <name evidence="13" type="ORF">CLODIP_2_CD06416</name>
</gene>
<keyword evidence="3 12" id="KW-0813">Transport</keyword>
<keyword evidence="8 12" id="KW-1133">Transmembrane helix</keyword>
<dbReference type="GO" id="GO:0005886">
    <property type="term" value="C:plasma membrane"/>
    <property type="evidence" value="ECO:0007669"/>
    <property type="project" value="UniProtKB-SubCell"/>
</dbReference>
<feature type="transmembrane region" description="Helical" evidence="12">
    <location>
        <begin position="200"/>
        <end position="223"/>
    </location>
</feature>
<dbReference type="Pfam" id="PF00876">
    <property type="entry name" value="Innexin"/>
    <property type="match status" value="1"/>
</dbReference>
<keyword evidence="10 12" id="KW-0472">Membrane</keyword>
<dbReference type="PANTHER" id="PTHR11893">
    <property type="entry name" value="INNEXIN"/>
    <property type="match status" value="1"/>
</dbReference>
<keyword evidence="11 12" id="KW-0407">Ion channel</keyword>
<dbReference type="PRINTS" id="PR01262">
    <property type="entry name" value="INNEXIN"/>
</dbReference>
<evidence type="ECO:0000256" key="7">
    <source>
        <dbReference type="ARBA" id="ARBA00022949"/>
    </source>
</evidence>
<proteinExistence type="inferred from homology"/>